<name>F0RNE9_DEIPM</name>
<dbReference type="InterPro" id="IPR029063">
    <property type="entry name" value="SAM-dependent_MTases_sf"/>
</dbReference>
<dbReference type="OrthoDB" id="1637728at2"/>
<reference evidence="4" key="1">
    <citation type="submission" date="2011-02" db="EMBL/GenBank/DDBJ databases">
        <title>The complete sequence of chromosome of Deinococcus proteolyticus DSM 20540.</title>
        <authorList>
            <consortium name="US DOE Joint Genome Institute (JGI-PGF)"/>
            <person name="Lucas S."/>
            <person name="Copeland A."/>
            <person name="Lapidus A."/>
            <person name="Bruce D."/>
            <person name="Goodwin L."/>
            <person name="Pitluck S."/>
            <person name="Kyrpides N."/>
            <person name="Mavromatis K."/>
            <person name="Pagani I."/>
            <person name="Ivanova N."/>
            <person name="Ovchinnikova G."/>
            <person name="Zeytun A."/>
            <person name="Detter J.C."/>
            <person name="Han C."/>
            <person name="Land M."/>
            <person name="Hauser L."/>
            <person name="Markowitz V."/>
            <person name="Cheng J.-F."/>
            <person name="Hugenholtz P."/>
            <person name="Woyke T."/>
            <person name="Wu D."/>
            <person name="Pukall R."/>
            <person name="Steenblock K."/>
            <person name="Brambilla E."/>
            <person name="Klenk H.-P."/>
            <person name="Eisen J.A."/>
        </authorList>
    </citation>
    <scope>NUCLEOTIDE SEQUENCE [LARGE SCALE GENOMIC DNA]</scope>
    <source>
        <strain evidence="4">ATCC 35074 / DSM 20540 / JCM 6276 / NBRC 101906 / NCIMB 13154 / VKM Ac-1939 / CCM 2703 / MRP</strain>
    </source>
</reference>
<keyword evidence="3" id="KW-0489">Methyltransferase</keyword>
<dbReference type="SUPFAM" id="SSF53335">
    <property type="entry name" value="S-adenosyl-L-methionine-dependent methyltransferases"/>
    <property type="match status" value="1"/>
</dbReference>
<dbReference type="Pfam" id="PF01170">
    <property type="entry name" value="UPF0020"/>
    <property type="match status" value="1"/>
</dbReference>
<dbReference type="GO" id="GO:0016423">
    <property type="term" value="F:tRNA (guanine) methyltransferase activity"/>
    <property type="evidence" value="ECO:0007669"/>
    <property type="project" value="TreeGrafter"/>
</dbReference>
<dbReference type="HOGENOM" id="CLU_052320_0_0_0"/>
<dbReference type="PANTHER" id="PTHR14911:SF13">
    <property type="entry name" value="TRNA (GUANINE(6)-N2)-METHYLTRANSFERASE THUMP3"/>
    <property type="match status" value="1"/>
</dbReference>
<dbReference type="PANTHER" id="PTHR14911">
    <property type="entry name" value="THUMP DOMAIN-CONTAINING"/>
    <property type="match status" value="1"/>
</dbReference>
<proteinExistence type="predicted"/>
<sequence length="359" mass="38961">MPRRPARTAQKTRRPQRSAPRGNPADWPLYEAEVLRGLEEVARTELGTIRGLDVVAAGDEAVRFRYGGDPDRLGRLRSVVAVYAVRVWDVPRPRGLLGHQQLGELTAWLRGVVAAGGHRSLRVSAAGRDSEVMERLTAEMAGALGLPHQPEDGELRLRLRPAAGGTGWEVLARLTPKPLSARDWRVCNREGGLNASIAYGALALAGLRASDRIFNPMCGSGTLLVERALMGPYEAMVGVDIDAGAVACARSNLKAAGRDVEVAQVDALSTGLPPRSFDLILADLPWGDDIGTHGGNAELYPAFLNEMHRLCSRGGRMVVITHELRLFERVLADSPWQGRELAQVYSGGHHPKMYLLTRG</sequence>
<organism evidence="3 4">
    <name type="scientific">Deinococcus proteolyticus (strain ATCC 35074 / DSM 20540 / JCM 6276 / NBRC 101906 / NCIMB 13154 / VKM Ac-1939 / CCM 2703 / MRP)</name>
    <dbReference type="NCBI Taxonomy" id="693977"/>
    <lineage>
        <taxon>Bacteria</taxon>
        <taxon>Thermotogati</taxon>
        <taxon>Deinococcota</taxon>
        <taxon>Deinococci</taxon>
        <taxon>Deinococcales</taxon>
        <taxon>Deinococcaceae</taxon>
        <taxon>Deinococcus</taxon>
    </lineage>
</organism>
<evidence type="ECO:0000313" key="4">
    <source>
        <dbReference type="Proteomes" id="UP000007718"/>
    </source>
</evidence>
<keyword evidence="4" id="KW-1185">Reference proteome</keyword>
<dbReference type="STRING" id="693977.Deipr_0075"/>
<feature type="domain" description="Ribosomal RNA large subunit methyltransferase K/L-like methyltransferase" evidence="2">
    <location>
        <begin position="182"/>
        <end position="351"/>
    </location>
</feature>
<dbReference type="CDD" id="cd02440">
    <property type="entry name" value="AdoMet_MTases"/>
    <property type="match status" value="1"/>
</dbReference>
<dbReference type="RefSeq" id="WP_013613860.1">
    <property type="nucleotide sequence ID" value="NC_015161.1"/>
</dbReference>
<dbReference type="AlphaFoldDB" id="F0RNE9"/>
<dbReference type="eggNOG" id="COG0116">
    <property type="taxonomic scope" value="Bacteria"/>
</dbReference>
<reference evidence="3 4" key="2">
    <citation type="journal article" date="2012" name="Stand. Genomic Sci.">
        <title>Complete genome sequence of the orange-red pigmented, radioresistant Deinococcus proteolyticus type strain (MRP(T)).</title>
        <authorList>
            <person name="Copeland A."/>
            <person name="Zeytun A."/>
            <person name="Yassawong M."/>
            <person name="Nolan M."/>
            <person name="Lucas S."/>
            <person name="Hammon N."/>
            <person name="Deshpande S."/>
            <person name="Cheng J.F."/>
            <person name="Han C."/>
            <person name="Tapia R."/>
            <person name="Goodwin L.A."/>
            <person name="Pitluck S."/>
            <person name="Mavromatis K."/>
            <person name="Liolios K."/>
            <person name="Pagani I."/>
            <person name="Ivanova N."/>
            <person name="Mikhailova N."/>
            <person name="Pati A."/>
            <person name="Chen A."/>
            <person name="Palaniappan K."/>
            <person name="Land M."/>
            <person name="Hauser L."/>
            <person name="Jeffries C.D."/>
            <person name="Brambilla E.M."/>
            <person name="Rohde M."/>
            <person name="Sikorski J."/>
            <person name="Pukall R."/>
            <person name="Goker M."/>
            <person name="Detter J.C."/>
            <person name="Woyke T."/>
            <person name="Bristow J."/>
            <person name="Eisen J.A."/>
            <person name="Markowitz V."/>
            <person name="Hugenholtz P."/>
            <person name="Kyrpides N.C."/>
            <person name="Klenk H.P."/>
            <person name="Lapidus A."/>
        </authorList>
    </citation>
    <scope>NUCLEOTIDE SEQUENCE [LARGE SCALE GENOMIC DNA]</scope>
    <source>
        <strain evidence="4">ATCC 35074 / DSM 20540 / JCM 6276 / NBRC 101906 / NCIMB 13154 / VKM Ac-1939 / CCM 2703 / MRP</strain>
    </source>
</reference>
<dbReference type="GO" id="GO:0030488">
    <property type="term" value="P:tRNA methylation"/>
    <property type="evidence" value="ECO:0007669"/>
    <property type="project" value="TreeGrafter"/>
</dbReference>
<evidence type="ECO:0000313" key="3">
    <source>
        <dbReference type="EMBL" id="ADY25251.1"/>
    </source>
</evidence>
<keyword evidence="3" id="KW-0808">Transferase</keyword>
<feature type="compositionally biased region" description="Basic residues" evidence="1">
    <location>
        <begin position="1"/>
        <end position="16"/>
    </location>
</feature>
<accession>F0RNE9</accession>
<protein>
    <submittedName>
        <fullName evidence="3">RNA methylase</fullName>
    </submittedName>
</protein>
<dbReference type="InterPro" id="IPR000241">
    <property type="entry name" value="RlmKL-like_Mtase"/>
</dbReference>
<evidence type="ECO:0000256" key="1">
    <source>
        <dbReference type="SAM" id="MobiDB-lite"/>
    </source>
</evidence>
<gene>
    <name evidence="3" type="ordered locus">Deipr_0075</name>
</gene>
<dbReference type="KEGG" id="dpt:Deipr_0075"/>
<dbReference type="EMBL" id="CP002536">
    <property type="protein sequence ID" value="ADY25251.1"/>
    <property type="molecule type" value="Genomic_DNA"/>
</dbReference>
<dbReference type="Gene3D" id="3.40.50.150">
    <property type="entry name" value="Vaccinia Virus protein VP39"/>
    <property type="match status" value="1"/>
</dbReference>
<evidence type="ECO:0000259" key="2">
    <source>
        <dbReference type="Pfam" id="PF01170"/>
    </source>
</evidence>
<dbReference type="Proteomes" id="UP000007718">
    <property type="component" value="Chromosome"/>
</dbReference>
<feature type="region of interest" description="Disordered" evidence="1">
    <location>
        <begin position="1"/>
        <end position="25"/>
    </location>
</feature>